<name>A0AB33Z3R7_9GAMM</name>
<feature type="transmembrane region" description="Helical" evidence="1">
    <location>
        <begin position="20"/>
        <end position="37"/>
    </location>
</feature>
<dbReference type="Proteomes" id="UP000015462">
    <property type="component" value="Unassembled WGS sequence"/>
</dbReference>
<keyword evidence="1" id="KW-1133">Transmembrane helix</keyword>
<sequence>MPKFFGEGSDCSFCRMMRSMAFSGLGAAIGAGIGSLLGLQRSDIWMCAIGGAFVMVFLVLRKLENS</sequence>
<evidence type="ECO:0000313" key="3">
    <source>
        <dbReference type="Proteomes" id="UP000015462"/>
    </source>
</evidence>
<dbReference type="AlphaFoldDB" id="A0AB33Z3R7"/>
<comment type="caution">
    <text evidence="2">The sequence shown here is derived from an EMBL/GenBank/DDBJ whole genome shotgun (WGS) entry which is preliminary data.</text>
</comment>
<evidence type="ECO:0000256" key="1">
    <source>
        <dbReference type="SAM" id="Phobius"/>
    </source>
</evidence>
<evidence type="ECO:0000313" key="2">
    <source>
        <dbReference type="EMBL" id="EPD14091.1"/>
    </source>
</evidence>
<keyword evidence="1" id="KW-0472">Membrane</keyword>
<feature type="transmembrane region" description="Helical" evidence="1">
    <location>
        <begin position="43"/>
        <end position="60"/>
    </location>
</feature>
<gene>
    <name evidence="2" type="ORF">L196_01290</name>
</gene>
<dbReference type="EMBL" id="ASHL01000001">
    <property type="protein sequence ID" value="EPD14091.1"/>
    <property type="molecule type" value="Genomic_DNA"/>
</dbReference>
<keyword evidence="1" id="KW-0812">Transmembrane</keyword>
<reference evidence="2 3" key="1">
    <citation type="journal article" date="2013" name="Genome Announc.">
        <title>Genome Sequence of the Pyrene- and Fluoranthene-Degrading Bacterium Cycloclasticus sp. Strain PY97M.</title>
        <authorList>
            <person name="Cui Z."/>
            <person name="Xu G."/>
            <person name="Li Q."/>
            <person name="Gao W."/>
            <person name="Zheng L."/>
        </authorList>
    </citation>
    <scope>NUCLEOTIDE SEQUENCE [LARGE SCALE GENOMIC DNA]</scope>
    <source>
        <strain evidence="2 3">PY97M</strain>
    </source>
</reference>
<protein>
    <submittedName>
        <fullName evidence="2">Uncharacterized protein</fullName>
    </submittedName>
</protein>
<organism evidence="2 3">
    <name type="scientific">Cycloclasticus pugetii</name>
    <dbReference type="NCBI Taxonomy" id="34068"/>
    <lineage>
        <taxon>Bacteria</taxon>
        <taxon>Pseudomonadati</taxon>
        <taxon>Pseudomonadota</taxon>
        <taxon>Gammaproteobacteria</taxon>
        <taxon>Thiotrichales</taxon>
        <taxon>Piscirickettsiaceae</taxon>
        <taxon>Cycloclasticus</taxon>
    </lineage>
</organism>
<keyword evidence="3" id="KW-1185">Reference proteome</keyword>
<proteinExistence type="predicted"/>
<dbReference type="RefSeq" id="WP_015005537.1">
    <property type="nucleotide sequence ID" value="NZ_FQZJ01000002.1"/>
</dbReference>
<accession>A0AB33Z3R7</accession>